<feature type="compositionally biased region" description="Polar residues" evidence="10">
    <location>
        <begin position="195"/>
        <end position="209"/>
    </location>
</feature>
<feature type="domain" description="SANT" evidence="12">
    <location>
        <begin position="227"/>
        <end position="282"/>
    </location>
</feature>
<proteinExistence type="predicted"/>
<accession>A0A1I7Z755</accession>
<evidence type="ECO:0000256" key="2">
    <source>
        <dbReference type="ARBA" id="ARBA00022692"/>
    </source>
</evidence>
<evidence type="ECO:0000259" key="11">
    <source>
        <dbReference type="PROSITE" id="PS50090"/>
    </source>
</evidence>
<dbReference type="Pfam" id="PF23082">
    <property type="entry name" value="Myb_DNA-binding_2"/>
    <property type="match status" value="2"/>
</dbReference>
<dbReference type="SUPFAM" id="SSF46689">
    <property type="entry name" value="Homeodomain-like"/>
    <property type="match status" value="1"/>
</dbReference>
<dbReference type="InterPro" id="IPR017884">
    <property type="entry name" value="SANT_dom"/>
</dbReference>
<feature type="domain" description="Myb-like" evidence="11">
    <location>
        <begin position="224"/>
        <end position="278"/>
    </location>
</feature>
<evidence type="ECO:0000256" key="3">
    <source>
        <dbReference type="ARBA" id="ARBA00022729"/>
    </source>
</evidence>
<dbReference type="InterPro" id="IPR052606">
    <property type="entry name" value="DnaJ_domain_protein"/>
</dbReference>
<dbReference type="GO" id="GO:0005634">
    <property type="term" value="C:nucleus"/>
    <property type="evidence" value="ECO:0007669"/>
    <property type="project" value="UniProtKB-SubCell"/>
</dbReference>
<dbReference type="AlphaFoldDB" id="A0A1I7Z755"/>
<evidence type="ECO:0000256" key="6">
    <source>
        <dbReference type="ARBA" id="ARBA00023136"/>
    </source>
</evidence>
<dbReference type="InterPro" id="IPR001005">
    <property type="entry name" value="SANT/Myb"/>
</dbReference>
<dbReference type="PANTHER" id="PTHR44653">
    <property type="entry name" value="DNAJ HOMOLOG SUBFAMILY C MEMBER 1"/>
    <property type="match status" value="1"/>
</dbReference>
<dbReference type="FunFam" id="1.10.10.60:FF:000180">
    <property type="entry name" value="DnaJ (Hsp40) homolog, subfamily C, member 2"/>
    <property type="match status" value="1"/>
</dbReference>
<dbReference type="PROSITE" id="PS50090">
    <property type="entry name" value="MYB_LIKE"/>
    <property type="match status" value="1"/>
</dbReference>
<dbReference type="GO" id="GO:0012505">
    <property type="term" value="C:endomembrane system"/>
    <property type="evidence" value="ECO:0007669"/>
    <property type="project" value="UniProtKB-SubCell"/>
</dbReference>
<organism evidence="13 14">
    <name type="scientific">Steinernema glaseri</name>
    <dbReference type="NCBI Taxonomy" id="37863"/>
    <lineage>
        <taxon>Eukaryota</taxon>
        <taxon>Metazoa</taxon>
        <taxon>Ecdysozoa</taxon>
        <taxon>Nematoda</taxon>
        <taxon>Chromadorea</taxon>
        <taxon>Rhabditida</taxon>
        <taxon>Tylenchina</taxon>
        <taxon>Panagrolaimomorpha</taxon>
        <taxon>Strongyloidoidea</taxon>
        <taxon>Steinernematidae</taxon>
        <taxon>Steinernema</taxon>
    </lineage>
</organism>
<dbReference type="PROSITE" id="PS51293">
    <property type="entry name" value="SANT"/>
    <property type="match status" value="1"/>
</dbReference>
<dbReference type="InterPro" id="IPR009057">
    <property type="entry name" value="Homeodomain-like_sf"/>
</dbReference>
<evidence type="ECO:0000259" key="12">
    <source>
        <dbReference type="PROSITE" id="PS51293"/>
    </source>
</evidence>
<keyword evidence="3" id="KW-0732">Signal</keyword>
<dbReference type="WBParaSite" id="L893_g23506.t2">
    <property type="protein sequence ID" value="L893_g23506.t2"/>
    <property type="gene ID" value="L893_g23506"/>
</dbReference>
<keyword evidence="8" id="KW-0539">Nucleus</keyword>
<keyword evidence="6" id="KW-0472">Membrane</keyword>
<dbReference type="Proteomes" id="UP000095287">
    <property type="component" value="Unplaced"/>
</dbReference>
<sequence>MLWGSYFEKTLETKSKKKRKDKKKATVAEEEESNALDAFKPKFFDLLPFVLARGSWLLIGELKSHLQESLNKPKEVDESQEESEEVVRSKRVTVEPVIYEMASDVKAVSTNDAKMEEKYLIEKIQNSVAKEISTKGQKWSKEEISKLIKMSTTKYPVGSTNRWQNLARELNRSVDDITSTIEKLRRKEETYSLESLQSQTKKADLSNQTKKADLSKSLDDATPAPQKAELEWTQNEQKLLETALQHFPKGTPERWEKVASCVPNKTPAQCMDRFKQLAEMVRQRKLQQQSAK</sequence>
<feature type="region of interest" description="Disordered" evidence="10">
    <location>
        <begin position="195"/>
        <end position="228"/>
    </location>
</feature>
<keyword evidence="13" id="KW-1185">Reference proteome</keyword>
<evidence type="ECO:0000313" key="14">
    <source>
        <dbReference type="WBParaSite" id="L893_g23506.t2"/>
    </source>
</evidence>
<name>A0A1I7Z755_9BILA</name>
<evidence type="ECO:0000256" key="7">
    <source>
        <dbReference type="ARBA" id="ARBA00023186"/>
    </source>
</evidence>
<keyword evidence="5" id="KW-1133">Transmembrane helix</keyword>
<evidence type="ECO:0000256" key="5">
    <source>
        <dbReference type="ARBA" id="ARBA00022989"/>
    </source>
</evidence>
<keyword evidence="4" id="KW-0677">Repeat</keyword>
<evidence type="ECO:0000256" key="8">
    <source>
        <dbReference type="ARBA" id="ARBA00023242"/>
    </source>
</evidence>
<feature type="compositionally biased region" description="Basic and acidic residues" evidence="10">
    <location>
        <begin position="210"/>
        <end position="219"/>
    </location>
</feature>
<dbReference type="SMART" id="SM00717">
    <property type="entry name" value="SANT"/>
    <property type="match status" value="2"/>
</dbReference>
<comment type="subcellular location">
    <subcellularLocation>
        <location evidence="9">Endomembrane system</location>
        <topology evidence="9">Single-pass membrane protein</topology>
    </subcellularLocation>
    <subcellularLocation>
        <location evidence="1">Nucleus</location>
    </subcellularLocation>
</comment>
<evidence type="ECO:0000313" key="13">
    <source>
        <dbReference type="Proteomes" id="UP000095287"/>
    </source>
</evidence>
<keyword evidence="7" id="KW-0143">Chaperone</keyword>
<evidence type="ECO:0000256" key="10">
    <source>
        <dbReference type="SAM" id="MobiDB-lite"/>
    </source>
</evidence>
<dbReference type="Gene3D" id="1.10.10.60">
    <property type="entry name" value="Homeodomain-like"/>
    <property type="match status" value="2"/>
</dbReference>
<keyword evidence="2" id="KW-0812">Transmembrane</keyword>
<reference evidence="14" key="1">
    <citation type="submission" date="2016-11" db="UniProtKB">
        <authorList>
            <consortium name="WormBaseParasite"/>
        </authorList>
    </citation>
    <scope>IDENTIFICATION</scope>
</reference>
<dbReference type="CDD" id="cd00167">
    <property type="entry name" value="SANT"/>
    <property type="match status" value="1"/>
</dbReference>
<protein>
    <submittedName>
        <fullName evidence="14">DnaJ homolog subfamily C member 2</fullName>
    </submittedName>
</protein>
<evidence type="ECO:0000256" key="1">
    <source>
        <dbReference type="ARBA" id="ARBA00004123"/>
    </source>
</evidence>
<evidence type="ECO:0000256" key="4">
    <source>
        <dbReference type="ARBA" id="ARBA00022737"/>
    </source>
</evidence>
<dbReference type="PANTHER" id="PTHR44653:SF2">
    <property type="entry name" value="DNAJ HOMOLOG SUBFAMILY C MEMBER 1"/>
    <property type="match status" value="1"/>
</dbReference>
<evidence type="ECO:0000256" key="9">
    <source>
        <dbReference type="ARBA" id="ARBA00037847"/>
    </source>
</evidence>